<dbReference type="Gene3D" id="2.60.120.260">
    <property type="entry name" value="Galactose-binding domain-like"/>
    <property type="match status" value="1"/>
</dbReference>
<keyword evidence="6" id="KW-1185">Reference proteome</keyword>
<dbReference type="Proteomes" id="UP001286313">
    <property type="component" value="Unassembled WGS sequence"/>
</dbReference>
<dbReference type="InterPro" id="IPR048913">
    <property type="entry name" value="BetaGal_gal-bd"/>
</dbReference>
<reference evidence="5" key="1">
    <citation type="submission" date="2023-10" db="EMBL/GenBank/DDBJ databases">
        <title>Genome assemblies of two species of porcelain crab, Petrolisthes cinctipes and Petrolisthes manimaculis (Anomura: Porcellanidae).</title>
        <authorList>
            <person name="Angst P."/>
        </authorList>
    </citation>
    <scope>NUCLEOTIDE SEQUENCE</scope>
    <source>
        <strain evidence="5">PB745_01</strain>
        <tissue evidence="5">Gill</tissue>
    </source>
</reference>
<keyword evidence="2" id="KW-0326">Glycosidase</keyword>
<accession>A0AAE1BX38</accession>
<dbReference type="Pfam" id="PF21317">
    <property type="entry name" value="BetaGal_ABD_1"/>
    <property type="match status" value="1"/>
</dbReference>
<keyword evidence="1" id="KW-0378">Hydrolase</keyword>
<proteinExistence type="predicted"/>
<dbReference type="Pfam" id="PF21467">
    <property type="entry name" value="BetaGal_gal-bd"/>
    <property type="match status" value="1"/>
</dbReference>
<dbReference type="InterPro" id="IPR008979">
    <property type="entry name" value="Galactose-bd-like_sf"/>
</dbReference>
<sequence>MAYPSIPVSEAIDFPTLVSQQPSFNLPEMLAMEELPMNDNNGQAHGYILYSTNAFLTSPNSTLFIKGHVRDMAQVLVDGQVITNPYSGLSDVSNFGFWNGLDQSLALPGTDAVAEVSILVENLGRVNYGQPHKYHQKKGLWEGPVMIDGVELVQWNTYPFEFKISQVNSLTGWTPFSGSLASPSMYRATLTVTGAPQDTWLDMSTWGKGVAFVNGFNLGRYWNEGPTKTIYLPAPLLQEGDNEIAVFEQYTAPSEFIFSDVPILE</sequence>
<comment type="caution">
    <text evidence="5">The sequence shown here is derived from an EMBL/GenBank/DDBJ whole genome shotgun (WGS) entry which is preliminary data.</text>
</comment>
<organism evidence="5 6">
    <name type="scientific">Petrolisthes cinctipes</name>
    <name type="common">Flat porcelain crab</name>
    <dbReference type="NCBI Taxonomy" id="88211"/>
    <lineage>
        <taxon>Eukaryota</taxon>
        <taxon>Metazoa</taxon>
        <taxon>Ecdysozoa</taxon>
        <taxon>Arthropoda</taxon>
        <taxon>Crustacea</taxon>
        <taxon>Multicrustacea</taxon>
        <taxon>Malacostraca</taxon>
        <taxon>Eumalacostraca</taxon>
        <taxon>Eucarida</taxon>
        <taxon>Decapoda</taxon>
        <taxon>Pleocyemata</taxon>
        <taxon>Anomura</taxon>
        <taxon>Galatheoidea</taxon>
        <taxon>Porcellanidae</taxon>
        <taxon>Petrolisthes</taxon>
    </lineage>
</organism>
<evidence type="ECO:0000256" key="1">
    <source>
        <dbReference type="ARBA" id="ARBA00022801"/>
    </source>
</evidence>
<dbReference type="InterPro" id="IPR001944">
    <property type="entry name" value="Glycoside_Hdrlase_35"/>
</dbReference>
<name>A0AAE1BX38_PETCI</name>
<evidence type="ECO:0008006" key="7">
    <source>
        <dbReference type="Google" id="ProtNLM"/>
    </source>
</evidence>
<dbReference type="GO" id="GO:0005975">
    <property type="term" value="P:carbohydrate metabolic process"/>
    <property type="evidence" value="ECO:0007669"/>
    <property type="project" value="InterPro"/>
</dbReference>
<evidence type="ECO:0000259" key="4">
    <source>
        <dbReference type="Pfam" id="PF21467"/>
    </source>
</evidence>
<dbReference type="GO" id="GO:0004553">
    <property type="term" value="F:hydrolase activity, hydrolyzing O-glycosyl compounds"/>
    <property type="evidence" value="ECO:0007669"/>
    <property type="project" value="InterPro"/>
</dbReference>
<feature type="domain" description="Beta-galactosidase galactose-binding" evidence="4">
    <location>
        <begin position="183"/>
        <end position="242"/>
    </location>
</feature>
<evidence type="ECO:0000313" key="5">
    <source>
        <dbReference type="EMBL" id="KAK3858698.1"/>
    </source>
</evidence>
<dbReference type="FunFam" id="2.60.120.260:FF:000049">
    <property type="entry name" value="Beta-galactosidase"/>
    <property type="match status" value="1"/>
</dbReference>
<dbReference type="SUPFAM" id="SSF49785">
    <property type="entry name" value="Galactose-binding domain-like"/>
    <property type="match status" value="1"/>
</dbReference>
<feature type="domain" description="Beta-galactosidase 1-like first all-beta" evidence="3">
    <location>
        <begin position="42"/>
        <end position="160"/>
    </location>
</feature>
<gene>
    <name evidence="5" type="ORF">Pcinc_035128</name>
</gene>
<evidence type="ECO:0000313" key="6">
    <source>
        <dbReference type="Proteomes" id="UP001286313"/>
    </source>
</evidence>
<dbReference type="InterPro" id="IPR048912">
    <property type="entry name" value="BetaGal1-like_ABD1"/>
</dbReference>
<dbReference type="PANTHER" id="PTHR23421">
    <property type="entry name" value="BETA-GALACTOSIDASE RELATED"/>
    <property type="match status" value="1"/>
</dbReference>
<dbReference type="EMBL" id="JAWQEG010005235">
    <property type="protein sequence ID" value="KAK3858698.1"/>
    <property type="molecule type" value="Genomic_DNA"/>
</dbReference>
<evidence type="ECO:0000259" key="3">
    <source>
        <dbReference type="Pfam" id="PF21317"/>
    </source>
</evidence>
<dbReference type="AlphaFoldDB" id="A0AAE1BX38"/>
<evidence type="ECO:0000256" key="2">
    <source>
        <dbReference type="ARBA" id="ARBA00023295"/>
    </source>
</evidence>
<protein>
    <recommendedName>
        <fullName evidence="7">Beta-galactosidase</fullName>
    </recommendedName>
</protein>